<accession>A0A3T1D191</accession>
<keyword evidence="8" id="KW-0067">ATP-binding</keyword>
<evidence type="ECO:0000256" key="7">
    <source>
        <dbReference type="ARBA" id="ARBA00022741"/>
    </source>
</evidence>
<dbReference type="GO" id="GO:0005524">
    <property type="term" value="F:ATP binding"/>
    <property type="evidence" value="ECO:0007669"/>
    <property type="project" value="UniProtKB-KW"/>
</dbReference>
<dbReference type="PANTHER" id="PTHR33540:SF2">
    <property type="entry name" value="TRNA THREONYLCARBAMOYLADENOSINE BIOSYNTHESIS PROTEIN TSAE"/>
    <property type="match status" value="1"/>
</dbReference>
<dbReference type="Gene3D" id="3.40.50.300">
    <property type="entry name" value="P-loop containing nucleotide triphosphate hydrolases"/>
    <property type="match status" value="1"/>
</dbReference>
<dbReference type="NCBIfam" id="TIGR00150">
    <property type="entry name" value="T6A_YjeE"/>
    <property type="match status" value="1"/>
</dbReference>
<reference evidence="11 12" key="1">
    <citation type="submission" date="2019-01" db="EMBL/GenBank/DDBJ databases">
        <title>Complete genome sequence of Cohnella hallensis HS21 isolated from Korean fir (Abies koreana) rhizospheric soil.</title>
        <authorList>
            <person name="Jiang L."/>
            <person name="Kang S.W."/>
            <person name="Kim S."/>
            <person name="Jung J."/>
            <person name="Kim C.Y."/>
            <person name="Kim D.H."/>
            <person name="Kim S.W."/>
            <person name="Lee J."/>
        </authorList>
    </citation>
    <scope>NUCLEOTIDE SEQUENCE [LARGE SCALE GENOMIC DNA]</scope>
    <source>
        <strain evidence="11 12">HS21</strain>
    </source>
</reference>
<dbReference type="InterPro" id="IPR027417">
    <property type="entry name" value="P-loop_NTPase"/>
</dbReference>
<dbReference type="SUPFAM" id="SSF52540">
    <property type="entry name" value="P-loop containing nucleoside triphosphate hydrolases"/>
    <property type="match status" value="1"/>
</dbReference>
<evidence type="ECO:0000256" key="9">
    <source>
        <dbReference type="ARBA" id="ARBA00022842"/>
    </source>
</evidence>
<dbReference type="OrthoDB" id="9815896at2"/>
<evidence type="ECO:0000256" key="6">
    <source>
        <dbReference type="ARBA" id="ARBA00022723"/>
    </source>
</evidence>
<dbReference type="Pfam" id="PF02367">
    <property type="entry name" value="TsaE"/>
    <property type="match status" value="1"/>
</dbReference>
<dbReference type="EMBL" id="AP019400">
    <property type="protein sequence ID" value="BBI31828.1"/>
    <property type="molecule type" value="Genomic_DNA"/>
</dbReference>
<dbReference type="GO" id="GO:0005737">
    <property type="term" value="C:cytoplasm"/>
    <property type="evidence" value="ECO:0007669"/>
    <property type="project" value="UniProtKB-SubCell"/>
</dbReference>
<evidence type="ECO:0000256" key="10">
    <source>
        <dbReference type="ARBA" id="ARBA00032441"/>
    </source>
</evidence>
<keyword evidence="7" id="KW-0547">Nucleotide-binding</keyword>
<dbReference type="GO" id="GO:0046872">
    <property type="term" value="F:metal ion binding"/>
    <property type="evidence" value="ECO:0007669"/>
    <property type="project" value="UniProtKB-KW"/>
</dbReference>
<keyword evidence="9" id="KW-0460">Magnesium</keyword>
<dbReference type="AlphaFoldDB" id="A0A3T1D191"/>
<comment type="similarity">
    <text evidence="2">Belongs to the TsaE family.</text>
</comment>
<keyword evidence="6" id="KW-0479">Metal-binding</keyword>
<proteinExistence type="inferred from homology"/>
<dbReference type="PANTHER" id="PTHR33540">
    <property type="entry name" value="TRNA THREONYLCARBAMOYLADENOSINE BIOSYNTHESIS PROTEIN TSAE"/>
    <property type="match status" value="1"/>
</dbReference>
<dbReference type="RefSeq" id="WP_130605900.1">
    <property type="nucleotide sequence ID" value="NZ_AP019400.1"/>
</dbReference>
<keyword evidence="4" id="KW-0963">Cytoplasm</keyword>
<evidence type="ECO:0000256" key="5">
    <source>
        <dbReference type="ARBA" id="ARBA00022694"/>
    </source>
</evidence>
<name>A0A3T1D191_9BACL</name>
<gene>
    <name evidence="11" type="primary">tsaE</name>
    <name evidence="11" type="ORF">KCTCHS21_12270</name>
</gene>
<evidence type="ECO:0000313" key="11">
    <source>
        <dbReference type="EMBL" id="BBI31828.1"/>
    </source>
</evidence>
<evidence type="ECO:0000313" key="12">
    <source>
        <dbReference type="Proteomes" id="UP000289856"/>
    </source>
</evidence>
<protein>
    <recommendedName>
        <fullName evidence="3">tRNA threonylcarbamoyladenosine biosynthesis protein TsaE</fullName>
    </recommendedName>
    <alternativeName>
        <fullName evidence="10">t(6)A37 threonylcarbamoyladenosine biosynthesis protein TsaE</fullName>
    </alternativeName>
</protein>
<evidence type="ECO:0000256" key="1">
    <source>
        <dbReference type="ARBA" id="ARBA00004496"/>
    </source>
</evidence>
<dbReference type="KEGG" id="cohn:KCTCHS21_12270"/>
<evidence type="ECO:0000256" key="2">
    <source>
        <dbReference type="ARBA" id="ARBA00007599"/>
    </source>
</evidence>
<keyword evidence="12" id="KW-1185">Reference proteome</keyword>
<keyword evidence="5" id="KW-0819">tRNA processing</keyword>
<dbReference type="InterPro" id="IPR003442">
    <property type="entry name" value="T6A_TsaE"/>
</dbReference>
<dbReference type="Proteomes" id="UP000289856">
    <property type="component" value="Chromosome"/>
</dbReference>
<dbReference type="GO" id="GO:0002949">
    <property type="term" value="P:tRNA threonylcarbamoyladenosine modification"/>
    <property type="evidence" value="ECO:0007669"/>
    <property type="project" value="InterPro"/>
</dbReference>
<evidence type="ECO:0000256" key="3">
    <source>
        <dbReference type="ARBA" id="ARBA00019010"/>
    </source>
</evidence>
<evidence type="ECO:0000256" key="8">
    <source>
        <dbReference type="ARBA" id="ARBA00022840"/>
    </source>
</evidence>
<comment type="subcellular location">
    <subcellularLocation>
        <location evidence="1">Cytoplasm</location>
    </subcellularLocation>
</comment>
<sequence>MQHNEKADSPQLYSWEASSEKDTIGFAEALAKLAVPGTVLAVDGDLGAGKTRFAQAFAAAIGVRGIVNSPTYTIIKEYEGEHLPFYHMDVYRLTLPEADELGLDEYFHSEGVTLVEWASLIEPILPQERMSIQIVTTGPDSRRIICQPMGQPYESWCRQLEMLEKVDEGEKPTV</sequence>
<organism evidence="11 12">
    <name type="scientific">Cohnella abietis</name>
    <dbReference type="NCBI Taxonomy" id="2507935"/>
    <lineage>
        <taxon>Bacteria</taxon>
        <taxon>Bacillati</taxon>
        <taxon>Bacillota</taxon>
        <taxon>Bacilli</taxon>
        <taxon>Bacillales</taxon>
        <taxon>Paenibacillaceae</taxon>
        <taxon>Cohnella</taxon>
    </lineage>
</organism>
<evidence type="ECO:0000256" key="4">
    <source>
        <dbReference type="ARBA" id="ARBA00022490"/>
    </source>
</evidence>